<dbReference type="PROSITE" id="PS50921">
    <property type="entry name" value="ANTAR"/>
    <property type="match status" value="1"/>
</dbReference>
<dbReference type="Gene3D" id="3.30.450.40">
    <property type="match status" value="1"/>
</dbReference>
<feature type="domain" description="ANTAR" evidence="3">
    <location>
        <begin position="164"/>
        <end position="225"/>
    </location>
</feature>
<sequence length="236" mass="25800">MEDRRRVSLWRTIAETAGVPGEASWAREVCRMCVRYLAGIDAAALTLRATARAQDMLGASDNWAAQLDEYQYTLGEGPGARAFATGTAVLVPDLSANQVRWPGFTDAAQAIGTGAAFAFPLRIGGIRLGTLDLYRRRPGDIPVRVRADTALIADLITLALLKRAEQAEIRGESWIREAGSYQDVNIATGMLAARLHVSLDDAFLRLRAHAFAQNRPVPEVARDVIDQRIDAEELNE</sequence>
<proteinExistence type="predicted"/>
<keyword evidence="1" id="KW-0805">Transcription regulation</keyword>
<dbReference type="SMART" id="SM01012">
    <property type="entry name" value="ANTAR"/>
    <property type="match status" value="1"/>
</dbReference>
<gene>
    <name evidence="4" type="ORF">Q8814_14960</name>
</gene>
<evidence type="ECO:0000313" key="4">
    <source>
        <dbReference type="EMBL" id="MEE2033400.1"/>
    </source>
</evidence>
<evidence type="ECO:0000256" key="1">
    <source>
        <dbReference type="ARBA" id="ARBA00023015"/>
    </source>
</evidence>
<keyword evidence="2" id="KW-0804">Transcription</keyword>
<dbReference type="EMBL" id="JAUZMZ010000081">
    <property type="protein sequence ID" value="MEE2033400.1"/>
    <property type="molecule type" value="Genomic_DNA"/>
</dbReference>
<dbReference type="InterPro" id="IPR003018">
    <property type="entry name" value="GAF"/>
</dbReference>
<dbReference type="InterPro" id="IPR005561">
    <property type="entry name" value="ANTAR"/>
</dbReference>
<reference evidence="4 5" key="1">
    <citation type="submission" date="2023-08" db="EMBL/GenBank/DDBJ databases">
        <authorList>
            <person name="Girao M."/>
            <person name="Carvalho M.F."/>
        </authorList>
    </citation>
    <scope>NUCLEOTIDE SEQUENCE [LARGE SCALE GENOMIC DNA]</scope>
    <source>
        <strain evidence="4 5">CC-R104</strain>
    </source>
</reference>
<comment type="caution">
    <text evidence="4">The sequence shown here is derived from an EMBL/GenBank/DDBJ whole genome shotgun (WGS) entry which is preliminary data.</text>
</comment>
<dbReference type="Proteomes" id="UP001331936">
    <property type="component" value="Unassembled WGS sequence"/>
</dbReference>
<dbReference type="InterPro" id="IPR029016">
    <property type="entry name" value="GAF-like_dom_sf"/>
</dbReference>
<evidence type="ECO:0000256" key="2">
    <source>
        <dbReference type="ARBA" id="ARBA00023163"/>
    </source>
</evidence>
<dbReference type="SUPFAM" id="SSF55781">
    <property type="entry name" value="GAF domain-like"/>
    <property type="match status" value="1"/>
</dbReference>
<dbReference type="Gene3D" id="1.10.10.10">
    <property type="entry name" value="Winged helix-like DNA-binding domain superfamily/Winged helix DNA-binding domain"/>
    <property type="match status" value="1"/>
</dbReference>
<name>A0ABU7JU78_9NOCA</name>
<dbReference type="Pfam" id="PF01590">
    <property type="entry name" value="GAF"/>
    <property type="match status" value="1"/>
</dbReference>
<evidence type="ECO:0000313" key="5">
    <source>
        <dbReference type="Proteomes" id="UP001331936"/>
    </source>
</evidence>
<dbReference type="InterPro" id="IPR012074">
    <property type="entry name" value="GAF_ANTAR"/>
</dbReference>
<organism evidence="4 5">
    <name type="scientific">Rhodococcus chondri</name>
    <dbReference type="NCBI Taxonomy" id="3065941"/>
    <lineage>
        <taxon>Bacteria</taxon>
        <taxon>Bacillati</taxon>
        <taxon>Actinomycetota</taxon>
        <taxon>Actinomycetes</taxon>
        <taxon>Mycobacteriales</taxon>
        <taxon>Nocardiaceae</taxon>
        <taxon>Rhodococcus</taxon>
    </lineage>
</organism>
<dbReference type="PIRSF" id="PIRSF036625">
    <property type="entry name" value="GAF_ANTAR"/>
    <property type="match status" value="1"/>
</dbReference>
<accession>A0ABU7JU78</accession>
<evidence type="ECO:0000259" key="3">
    <source>
        <dbReference type="PROSITE" id="PS50921"/>
    </source>
</evidence>
<keyword evidence="5" id="KW-1185">Reference proteome</keyword>
<dbReference type="Pfam" id="PF03861">
    <property type="entry name" value="ANTAR"/>
    <property type="match status" value="1"/>
</dbReference>
<protein>
    <submittedName>
        <fullName evidence="4">GAF and ANTAR domain-containing protein</fullName>
    </submittedName>
</protein>
<dbReference type="InterPro" id="IPR036388">
    <property type="entry name" value="WH-like_DNA-bd_sf"/>
</dbReference>